<keyword evidence="4 10" id="KW-1134">Transmembrane beta strand</keyword>
<dbReference type="Gene3D" id="2.170.130.10">
    <property type="entry name" value="TonB-dependent receptor, plug domain"/>
    <property type="match status" value="1"/>
</dbReference>
<keyword evidence="6 11" id="KW-0798">TonB box</keyword>
<dbReference type="EMBL" id="BJNV01000014">
    <property type="protein sequence ID" value="GEC95200.1"/>
    <property type="molecule type" value="Genomic_DNA"/>
</dbReference>
<comment type="subcellular location">
    <subcellularLocation>
        <location evidence="1 10">Cell outer membrane</location>
        <topology evidence="1 10">Multi-pass membrane protein</topology>
    </subcellularLocation>
</comment>
<evidence type="ECO:0000259" key="14">
    <source>
        <dbReference type="Pfam" id="PF07715"/>
    </source>
</evidence>
<keyword evidence="8" id="KW-0675">Receptor</keyword>
<dbReference type="PANTHER" id="PTHR30069">
    <property type="entry name" value="TONB-DEPENDENT OUTER MEMBRANE RECEPTOR"/>
    <property type="match status" value="1"/>
</dbReference>
<organism evidence="15 16">
    <name type="scientific">Zoogloea ramigera</name>
    <dbReference type="NCBI Taxonomy" id="350"/>
    <lineage>
        <taxon>Bacteria</taxon>
        <taxon>Pseudomonadati</taxon>
        <taxon>Pseudomonadota</taxon>
        <taxon>Betaproteobacteria</taxon>
        <taxon>Rhodocyclales</taxon>
        <taxon>Zoogloeaceae</taxon>
        <taxon>Zoogloea</taxon>
    </lineage>
</organism>
<dbReference type="Gene3D" id="2.40.170.20">
    <property type="entry name" value="TonB-dependent receptor, beta-barrel domain"/>
    <property type="match status" value="1"/>
</dbReference>
<gene>
    <name evidence="15" type="ORF">ZRA01_12730</name>
</gene>
<feature type="signal peptide" evidence="12">
    <location>
        <begin position="1"/>
        <end position="31"/>
    </location>
</feature>
<feature type="domain" description="TonB-dependent receptor plug" evidence="14">
    <location>
        <begin position="56"/>
        <end position="166"/>
    </location>
</feature>
<evidence type="ECO:0000256" key="10">
    <source>
        <dbReference type="PROSITE-ProRule" id="PRU01360"/>
    </source>
</evidence>
<dbReference type="RefSeq" id="WP_141350421.1">
    <property type="nucleotide sequence ID" value="NZ_BJNV01000014.1"/>
</dbReference>
<protein>
    <recommendedName>
        <fullName evidence="17">TonB-dependent receptor</fullName>
    </recommendedName>
</protein>
<evidence type="ECO:0000256" key="8">
    <source>
        <dbReference type="ARBA" id="ARBA00023170"/>
    </source>
</evidence>
<evidence type="ECO:0000256" key="2">
    <source>
        <dbReference type="ARBA" id="ARBA00009810"/>
    </source>
</evidence>
<keyword evidence="9 10" id="KW-0998">Cell outer membrane</keyword>
<accession>A0A4Y4CXC7</accession>
<keyword evidence="3 10" id="KW-0813">Transport</keyword>
<name>A0A4Y4CXC7_ZOORA</name>
<evidence type="ECO:0000313" key="16">
    <source>
        <dbReference type="Proteomes" id="UP000318422"/>
    </source>
</evidence>
<evidence type="ECO:0008006" key="17">
    <source>
        <dbReference type="Google" id="ProtNLM"/>
    </source>
</evidence>
<comment type="similarity">
    <text evidence="2 10 11">Belongs to the TonB-dependent receptor family.</text>
</comment>
<evidence type="ECO:0000256" key="6">
    <source>
        <dbReference type="ARBA" id="ARBA00023077"/>
    </source>
</evidence>
<dbReference type="InterPro" id="IPR037066">
    <property type="entry name" value="Plug_dom_sf"/>
</dbReference>
<evidence type="ECO:0000256" key="11">
    <source>
        <dbReference type="RuleBase" id="RU003357"/>
    </source>
</evidence>
<evidence type="ECO:0000256" key="1">
    <source>
        <dbReference type="ARBA" id="ARBA00004571"/>
    </source>
</evidence>
<keyword evidence="7 10" id="KW-0472">Membrane</keyword>
<dbReference type="SUPFAM" id="SSF56935">
    <property type="entry name" value="Porins"/>
    <property type="match status" value="1"/>
</dbReference>
<feature type="domain" description="TonB-dependent receptor-like beta-barrel" evidence="13">
    <location>
        <begin position="224"/>
        <end position="662"/>
    </location>
</feature>
<comment type="caution">
    <text evidence="15">The sequence shown here is derived from an EMBL/GenBank/DDBJ whole genome shotgun (WGS) entry which is preliminary data.</text>
</comment>
<dbReference type="PROSITE" id="PS52016">
    <property type="entry name" value="TONB_DEPENDENT_REC_3"/>
    <property type="match status" value="1"/>
</dbReference>
<sequence>MPIIRRSSSTPALACIPLLLTAVGLPLPARADASSEADHLGDLPVVLSATRLAQVQSDAPGAVSIIDRAMISASGARNIHELFRLVPGFQVGMHTGNKPLVGYHGLSDEAPRRMLLQVDGRSVYSPYFTAGVEWNQIGVDIDDIERIEVFRGSNSATYGSNAFLGVANIITRAPAETLGTRVRYRAGDGGVNDIGLRVGRQLGDVAMRLSVARNFDHGFAGLNDWRKTELATLHSRWTADSDNSVEFQAGWTRSELGTGKEGNLTDPERSSQVSTSFGLIHWHHASAPGEELSVSYYHQEESGRDNYNLLIPVTSRQSGLPFALQLPLRFDYDFHVIRDDLEIQRITTLAPSLRAVVGAGMRVDRITAPQRFNTTDSVRNAVNHAFGTLEWHANPRWLFNVGAMIENNSLTGRTLAPRASANYHITDSQTWRVSVNRSHRNPVAFEQKSSMIFSTAAPVRTPVGTFPAGTPISQTFRPSPQVQAERITTYELGYRAELRPLHASLDARIFLEQARELIEMNLEDSTIGLLRRSNNRYFANSGEADIRGLEIAATWRPGTDTWLQLNHTELRIDGPSLSATAAASRPSGWVEYTAPRHSTTVFGAWQFAPRWQLSIARHWIGSMSWYQDADHKVPMYRQLDVRLAHRLPPALARGELAITASNIDGPEETYSPGTSVWGSRIFGSLSLEL</sequence>
<dbReference type="GO" id="GO:0009279">
    <property type="term" value="C:cell outer membrane"/>
    <property type="evidence" value="ECO:0007669"/>
    <property type="project" value="UniProtKB-SubCell"/>
</dbReference>
<dbReference type="OrthoDB" id="183532at2"/>
<evidence type="ECO:0000259" key="13">
    <source>
        <dbReference type="Pfam" id="PF00593"/>
    </source>
</evidence>
<dbReference type="PANTHER" id="PTHR30069:SF27">
    <property type="entry name" value="BLL4766 PROTEIN"/>
    <property type="match status" value="1"/>
</dbReference>
<keyword evidence="12" id="KW-0732">Signal</keyword>
<dbReference type="GO" id="GO:0044718">
    <property type="term" value="P:siderophore transmembrane transport"/>
    <property type="evidence" value="ECO:0007669"/>
    <property type="project" value="TreeGrafter"/>
</dbReference>
<dbReference type="InterPro" id="IPR012910">
    <property type="entry name" value="Plug_dom"/>
</dbReference>
<feature type="chain" id="PRO_5021250109" description="TonB-dependent receptor" evidence="12">
    <location>
        <begin position="32"/>
        <end position="689"/>
    </location>
</feature>
<dbReference type="GO" id="GO:0015344">
    <property type="term" value="F:siderophore uptake transmembrane transporter activity"/>
    <property type="evidence" value="ECO:0007669"/>
    <property type="project" value="TreeGrafter"/>
</dbReference>
<evidence type="ECO:0000256" key="3">
    <source>
        <dbReference type="ARBA" id="ARBA00022448"/>
    </source>
</evidence>
<dbReference type="Proteomes" id="UP000318422">
    <property type="component" value="Unassembled WGS sequence"/>
</dbReference>
<evidence type="ECO:0000256" key="12">
    <source>
        <dbReference type="SAM" id="SignalP"/>
    </source>
</evidence>
<dbReference type="Pfam" id="PF07715">
    <property type="entry name" value="Plug"/>
    <property type="match status" value="1"/>
</dbReference>
<dbReference type="InterPro" id="IPR039426">
    <property type="entry name" value="TonB-dep_rcpt-like"/>
</dbReference>
<evidence type="ECO:0000256" key="9">
    <source>
        <dbReference type="ARBA" id="ARBA00023237"/>
    </source>
</evidence>
<evidence type="ECO:0000256" key="7">
    <source>
        <dbReference type="ARBA" id="ARBA00023136"/>
    </source>
</evidence>
<keyword evidence="5 10" id="KW-0812">Transmembrane</keyword>
<reference evidence="15 16" key="1">
    <citation type="submission" date="2019-06" db="EMBL/GenBank/DDBJ databases">
        <title>Whole genome shotgun sequence of Zoogloea ramigera NBRC 15342.</title>
        <authorList>
            <person name="Hosoyama A."/>
            <person name="Uohara A."/>
            <person name="Ohji S."/>
            <person name="Ichikawa N."/>
        </authorList>
    </citation>
    <scope>NUCLEOTIDE SEQUENCE [LARGE SCALE GENOMIC DNA]</scope>
    <source>
        <strain evidence="15 16">NBRC 15342</strain>
    </source>
</reference>
<evidence type="ECO:0000313" key="15">
    <source>
        <dbReference type="EMBL" id="GEC95200.1"/>
    </source>
</evidence>
<evidence type="ECO:0000256" key="5">
    <source>
        <dbReference type="ARBA" id="ARBA00022692"/>
    </source>
</evidence>
<dbReference type="InterPro" id="IPR036942">
    <property type="entry name" value="Beta-barrel_TonB_sf"/>
</dbReference>
<dbReference type="Pfam" id="PF00593">
    <property type="entry name" value="TonB_dep_Rec_b-barrel"/>
    <property type="match status" value="1"/>
</dbReference>
<dbReference type="InterPro" id="IPR000531">
    <property type="entry name" value="Beta-barrel_TonB"/>
</dbReference>
<proteinExistence type="inferred from homology"/>
<keyword evidence="16" id="KW-1185">Reference proteome</keyword>
<evidence type="ECO:0000256" key="4">
    <source>
        <dbReference type="ARBA" id="ARBA00022452"/>
    </source>
</evidence>
<dbReference type="AlphaFoldDB" id="A0A4Y4CXC7"/>